<feature type="region of interest" description="Disordered" evidence="1">
    <location>
        <begin position="93"/>
        <end position="120"/>
    </location>
</feature>
<protein>
    <submittedName>
        <fullName evidence="2">Uncharacterized protein</fullName>
    </submittedName>
</protein>
<feature type="compositionally biased region" description="Polar residues" evidence="1">
    <location>
        <begin position="94"/>
        <end position="105"/>
    </location>
</feature>
<dbReference type="Proteomes" id="UP000321331">
    <property type="component" value="Unassembled WGS sequence"/>
</dbReference>
<name>A0A5C6SPT3_FUSOC</name>
<organism evidence="2 3">
    <name type="scientific">Fusarium oxysporum f. sp. cubense</name>
    <dbReference type="NCBI Taxonomy" id="61366"/>
    <lineage>
        <taxon>Eukaryota</taxon>
        <taxon>Fungi</taxon>
        <taxon>Dikarya</taxon>
        <taxon>Ascomycota</taxon>
        <taxon>Pezizomycotina</taxon>
        <taxon>Sordariomycetes</taxon>
        <taxon>Hypocreomycetidae</taxon>
        <taxon>Hypocreales</taxon>
        <taxon>Nectriaceae</taxon>
        <taxon>Fusarium</taxon>
        <taxon>Fusarium oxysporum species complex</taxon>
    </lineage>
</organism>
<evidence type="ECO:0000256" key="1">
    <source>
        <dbReference type="SAM" id="MobiDB-lite"/>
    </source>
</evidence>
<evidence type="ECO:0000313" key="2">
    <source>
        <dbReference type="EMBL" id="TXB99550.1"/>
    </source>
</evidence>
<feature type="compositionally biased region" description="Basic residues" evidence="1">
    <location>
        <begin position="110"/>
        <end position="120"/>
    </location>
</feature>
<accession>A0A5C6SPT3</accession>
<evidence type="ECO:0000313" key="3">
    <source>
        <dbReference type="Proteomes" id="UP000321331"/>
    </source>
</evidence>
<dbReference type="AlphaFoldDB" id="A0A5C6SPT3"/>
<reference evidence="2 3" key="1">
    <citation type="submission" date="2019-07" db="EMBL/GenBank/DDBJ databases">
        <title>The First High-Quality Draft Genome Sequence of the Causal Agent of the Current Panama Disease Epidemic.</title>
        <authorList>
            <person name="Warmington R.J."/>
            <person name="Kay W."/>
            <person name="Jeffries A."/>
            <person name="Bebber D."/>
            <person name="Moore K."/>
            <person name="Studholme D.J."/>
        </authorList>
    </citation>
    <scope>NUCLEOTIDE SEQUENCE [LARGE SCALE GENOMIC DNA]</scope>
    <source>
        <strain evidence="2 3">TR4</strain>
    </source>
</reference>
<sequence length="120" mass="13151">MSPSAFRIMLSPRDRSSNELPAVRGAGMCLPQQLGLDFEQLLISLPPALRLHIEFGQVVGNPPHSPVVEAQGLERRLKGQEKEALAQEALDGQQIATLQHGSDGTDTPVPKRRRLHDCKV</sequence>
<comment type="caution">
    <text evidence="2">The sequence shown here is derived from an EMBL/GenBank/DDBJ whole genome shotgun (WGS) entry which is preliminary data.</text>
</comment>
<proteinExistence type="predicted"/>
<dbReference type="EMBL" id="VMNF01000011">
    <property type="protein sequence ID" value="TXB99550.1"/>
    <property type="molecule type" value="Genomic_DNA"/>
</dbReference>
<gene>
    <name evidence="2" type="ORF">FocTR4_00013583</name>
</gene>